<reference evidence="1 2" key="1">
    <citation type="submission" date="2018-06" db="EMBL/GenBank/DDBJ databases">
        <title>Comparative genomics reveals the genomic features of Rhizophagus irregularis, R. cerebriforme, R. diaphanum and Gigaspora rosea, and their symbiotic lifestyle signature.</title>
        <authorList>
            <person name="Morin E."/>
            <person name="San Clemente H."/>
            <person name="Chen E.C.H."/>
            <person name="De La Providencia I."/>
            <person name="Hainaut M."/>
            <person name="Kuo A."/>
            <person name="Kohler A."/>
            <person name="Murat C."/>
            <person name="Tang N."/>
            <person name="Roy S."/>
            <person name="Loubradou J."/>
            <person name="Henrissat B."/>
            <person name="Grigoriev I.V."/>
            <person name="Corradi N."/>
            <person name="Roux C."/>
            <person name="Martin F.M."/>
        </authorList>
    </citation>
    <scope>NUCLEOTIDE SEQUENCE [LARGE SCALE GENOMIC DNA]</scope>
    <source>
        <strain evidence="1 2">DAOM 227022</strain>
    </source>
</reference>
<organism evidence="1 2">
    <name type="scientific">Glomus cerebriforme</name>
    <dbReference type="NCBI Taxonomy" id="658196"/>
    <lineage>
        <taxon>Eukaryota</taxon>
        <taxon>Fungi</taxon>
        <taxon>Fungi incertae sedis</taxon>
        <taxon>Mucoromycota</taxon>
        <taxon>Glomeromycotina</taxon>
        <taxon>Glomeromycetes</taxon>
        <taxon>Glomerales</taxon>
        <taxon>Glomeraceae</taxon>
        <taxon>Glomus</taxon>
    </lineage>
</organism>
<evidence type="ECO:0000313" key="1">
    <source>
        <dbReference type="EMBL" id="RIA99460.1"/>
    </source>
</evidence>
<evidence type="ECO:0000313" key="2">
    <source>
        <dbReference type="Proteomes" id="UP000265703"/>
    </source>
</evidence>
<gene>
    <name evidence="1" type="ORF">C1645_811495</name>
</gene>
<dbReference type="AlphaFoldDB" id="A0A397TML9"/>
<accession>A0A397TML9</accession>
<proteinExistence type="predicted"/>
<dbReference type="Proteomes" id="UP000265703">
    <property type="component" value="Unassembled WGS sequence"/>
</dbReference>
<keyword evidence="2" id="KW-1185">Reference proteome</keyword>
<dbReference type="OrthoDB" id="2370756at2759"/>
<dbReference type="EMBL" id="QKYT01000004">
    <property type="protein sequence ID" value="RIA99460.1"/>
    <property type="molecule type" value="Genomic_DNA"/>
</dbReference>
<comment type="caution">
    <text evidence="1">The sequence shown here is derived from an EMBL/GenBank/DDBJ whole genome shotgun (WGS) entry which is preliminary data.</text>
</comment>
<sequence length="110" mass="12817">MATTQTSTPPISPIRPTTRFYKCIFGGENASTKLAQIFNDENWETKFYRGNEYHQKKLRYKRSEVVVEWKPKQEKDAEGNKCEGGFLYAHFGLQKEGLCKKAKYINVNKM</sequence>
<protein>
    <submittedName>
        <fullName evidence="1">Uncharacterized protein</fullName>
    </submittedName>
</protein>
<name>A0A397TML9_9GLOM</name>